<dbReference type="Gene3D" id="3.40.50.2300">
    <property type="match status" value="1"/>
</dbReference>
<evidence type="ECO:0000313" key="5">
    <source>
        <dbReference type="EMBL" id="GAF88157.1"/>
    </source>
</evidence>
<dbReference type="GO" id="GO:0000976">
    <property type="term" value="F:transcription cis-regulatory region binding"/>
    <property type="evidence" value="ECO:0007669"/>
    <property type="project" value="TreeGrafter"/>
</dbReference>
<evidence type="ECO:0000256" key="1">
    <source>
        <dbReference type="ARBA" id="ARBA00023015"/>
    </source>
</evidence>
<dbReference type="InterPro" id="IPR028082">
    <property type="entry name" value="Peripla_BP_I"/>
</dbReference>
<feature type="non-terminal residue" evidence="5">
    <location>
        <position position="1"/>
    </location>
</feature>
<dbReference type="SUPFAM" id="SSF53822">
    <property type="entry name" value="Periplasmic binding protein-like I"/>
    <property type="match status" value="1"/>
</dbReference>
<dbReference type="CDD" id="cd06267">
    <property type="entry name" value="PBP1_LacI_sugar_binding-like"/>
    <property type="match status" value="1"/>
</dbReference>
<feature type="non-terminal residue" evidence="5">
    <location>
        <position position="113"/>
    </location>
</feature>
<sequence>YITGQEYQTSVYDRLEGYKKALEDHRIIYQKELIKKVAPKLPSSIEEGWRATKDLLKERPTAIFTYNEIATVGALKAIREEGINVPEDLAFIGFDEVAVASHIFMPLTVVVQQ</sequence>
<dbReference type="PANTHER" id="PTHR30146:SF109">
    <property type="entry name" value="HTH-TYPE TRANSCRIPTIONAL REGULATOR GALS"/>
    <property type="match status" value="1"/>
</dbReference>
<feature type="domain" description="Transcriptional regulator LacI/GalR-like sensor" evidence="4">
    <location>
        <begin position="7"/>
        <end position="112"/>
    </location>
</feature>
<dbReference type="InterPro" id="IPR046335">
    <property type="entry name" value="LacI/GalR-like_sensor"/>
</dbReference>
<evidence type="ECO:0000256" key="2">
    <source>
        <dbReference type="ARBA" id="ARBA00023125"/>
    </source>
</evidence>
<keyword evidence="1" id="KW-0805">Transcription regulation</keyword>
<proteinExistence type="predicted"/>
<evidence type="ECO:0000256" key="3">
    <source>
        <dbReference type="ARBA" id="ARBA00023163"/>
    </source>
</evidence>
<name>X0TJ22_9ZZZZ</name>
<keyword evidence="3" id="KW-0804">Transcription</keyword>
<protein>
    <recommendedName>
        <fullName evidence="4">Transcriptional regulator LacI/GalR-like sensor domain-containing protein</fullName>
    </recommendedName>
</protein>
<accession>X0TJ22</accession>
<reference evidence="5" key="1">
    <citation type="journal article" date="2014" name="Front. Microbiol.">
        <title>High frequency of phylogenetically diverse reductive dehalogenase-homologous genes in deep subseafloor sedimentary metagenomes.</title>
        <authorList>
            <person name="Kawai M."/>
            <person name="Futagami T."/>
            <person name="Toyoda A."/>
            <person name="Takaki Y."/>
            <person name="Nishi S."/>
            <person name="Hori S."/>
            <person name="Arai W."/>
            <person name="Tsubouchi T."/>
            <person name="Morono Y."/>
            <person name="Uchiyama I."/>
            <person name="Ito T."/>
            <person name="Fujiyama A."/>
            <person name="Inagaki F."/>
            <person name="Takami H."/>
        </authorList>
    </citation>
    <scope>NUCLEOTIDE SEQUENCE</scope>
    <source>
        <strain evidence="5">Expedition CK06-06</strain>
    </source>
</reference>
<dbReference type="AlphaFoldDB" id="X0TJ22"/>
<dbReference type="Pfam" id="PF13377">
    <property type="entry name" value="Peripla_BP_3"/>
    <property type="match status" value="1"/>
</dbReference>
<evidence type="ECO:0000259" key="4">
    <source>
        <dbReference type="Pfam" id="PF13377"/>
    </source>
</evidence>
<dbReference type="GO" id="GO:0003700">
    <property type="term" value="F:DNA-binding transcription factor activity"/>
    <property type="evidence" value="ECO:0007669"/>
    <property type="project" value="TreeGrafter"/>
</dbReference>
<keyword evidence="2" id="KW-0238">DNA-binding</keyword>
<dbReference type="EMBL" id="BARS01013914">
    <property type="protein sequence ID" value="GAF88157.1"/>
    <property type="molecule type" value="Genomic_DNA"/>
</dbReference>
<organism evidence="5">
    <name type="scientific">marine sediment metagenome</name>
    <dbReference type="NCBI Taxonomy" id="412755"/>
    <lineage>
        <taxon>unclassified sequences</taxon>
        <taxon>metagenomes</taxon>
        <taxon>ecological metagenomes</taxon>
    </lineage>
</organism>
<dbReference type="PANTHER" id="PTHR30146">
    <property type="entry name" value="LACI-RELATED TRANSCRIPTIONAL REPRESSOR"/>
    <property type="match status" value="1"/>
</dbReference>
<gene>
    <name evidence="5" type="ORF">S01H1_23835</name>
</gene>
<comment type="caution">
    <text evidence="5">The sequence shown here is derived from an EMBL/GenBank/DDBJ whole genome shotgun (WGS) entry which is preliminary data.</text>
</comment>